<evidence type="ECO:0000313" key="2">
    <source>
        <dbReference type="EMBL" id="MDV7222752.1"/>
    </source>
</evidence>
<feature type="compositionally biased region" description="Basic and acidic residues" evidence="1">
    <location>
        <begin position="66"/>
        <end position="94"/>
    </location>
</feature>
<accession>A0ABU4FQ64</accession>
<proteinExistence type="predicted"/>
<evidence type="ECO:0000313" key="3">
    <source>
        <dbReference type="Proteomes" id="UP001187346"/>
    </source>
</evidence>
<protein>
    <recommendedName>
        <fullName evidence="4">SpdA protein</fullName>
    </recommendedName>
</protein>
<feature type="region of interest" description="Disordered" evidence="1">
    <location>
        <begin position="60"/>
        <end position="166"/>
    </location>
</feature>
<dbReference type="Proteomes" id="UP001187346">
    <property type="component" value="Unassembled WGS sequence"/>
</dbReference>
<gene>
    <name evidence="2" type="ORF">R5A26_43160</name>
</gene>
<name>A0ABU4FQ64_9ACTN</name>
<sequence>MNTETPRDGDNAKLCAWCGDPIRQSGVGRSRDYCRRSCRQRAYESRQFVKRLAANRVLWESAAADSSRDEPRNPRDSSRVETRKSGDSTRDETKVPGPAPVPPQPAGYGTPMAYVLPDPEPSPPAPRRKPSPALQPAPDGTLPLPIGLIGFGFGSSAPKQEDADDE</sequence>
<reference evidence="2 3" key="1">
    <citation type="submission" date="2023-10" db="EMBL/GenBank/DDBJ databases">
        <title>Characterization of rhizosphere-enriched actinobacteria from wheat plants lab-grown on chernevaya soil.</title>
        <authorList>
            <person name="Tikhonova E.N."/>
            <person name="Konopkin A."/>
            <person name="Kravchenko I.K."/>
        </authorList>
    </citation>
    <scope>NUCLEOTIDE SEQUENCE [LARGE SCALE GENOMIC DNA]</scope>
    <source>
        <strain evidence="2 3">RR29</strain>
    </source>
</reference>
<keyword evidence="3" id="KW-1185">Reference proteome</keyword>
<dbReference type="RefSeq" id="WP_317775471.1">
    <property type="nucleotide sequence ID" value="NZ_JAWMAJ010000250.1"/>
</dbReference>
<evidence type="ECO:0000256" key="1">
    <source>
        <dbReference type="SAM" id="MobiDB-lite"/>
    </source>
</evidence>
<evidence type="ECO:0008006" key="4">
    <source>
        <dbReference type="Google" id="ProtNLM"/>
    </source>
</evidence>
<organism evidence="2 3">
    <name type="scientific">Streptomyces prunicolor</name>
    <dbReference type="NCBI Taxonomy" id="67348"/>
    <lineage>
        <taxon>Bacteria</taxon>
        <taxon>Bacillati</taxon>
        <taxon>Actinomycetota</taxon>
        <taxon>Actinomycetes</taxon>
        <taxon>Kitasatosporales</taxon>
        <taxon>Streptomycetaceae</taxon>
        <taxon>Streptomyces</taxon>
    </lineage>
</organism>
<dbReference type="EMBL" id="JAWMAJ010000250">
    <property type="protein sequence ID" value="MDV7222752.1"/>
    <property type="molecule type" value="Genomic_DNA"/>
</dbReference>
<comment type="caution">
    <text evidence="2">The sequence shown here is derived from an EMBL/GenBank/DDBJ whole genome shotgun (WGS) entry which is preliminary data.</text>
</comment>